<keyword evidence="2" id="KW-1185">Reference proteome</keyword>
<dbReference type="AlphaFoldDB" id="A0A239KIU7"/>
<protein>
    <submittedName>
        <fullName evidence="1">Effector protein</fullName>
    </submittedName>
</protein>
<name>A0A239KIU7_9PSED</name>
<sequence>MTQTIEYWRETDQAWHAGGPGIAVVTADDAYTGTDPQTGRAVFLDFPATFRGLVNDALRYIHATPAGRQILQQLSAASAASIVPALLGNSVKAADGALNLVAEELIPNSLIGGVTQAALNRLTIPAHAQPRWLTHVINSAQELLLDAVPGSGTGFWAGLEKARQYANQWTLLGDPRYARWSSSNEGYFNDQTVARSLDGRGYDIGITVHEVAAWIAGQPLPGRLSQRAKNHALVATLAALRHVSPSGNGSASDIGWNPYPSNPLNLSRPAAIGLAHELVHAYYSGRGEQLGRDFGHPTTVLFEFLCVGLGPWDEAAISENGIRRHWYSHAVPLMPRGEKQSRKAMPKRIKYL</sequence>
<reference evidence="2" key="1">
    <citation type="submission" date="2017-06" db="EMBL/GenBank/DDBJ databases">
        <authorList>
            <person name="Varghese N."/>
            <person name="Submissions S."/>
        </authorList>
    </citation>
    <scope>NUCLEOTIDE SEQUENCE [LARGE SCALE GENOMIC DNA]</scope>
    <source>
        <strain evidence="2">DSM 22348</strain>
    </source>
</reference>
<evidence type="ECO:0000313" key="2">
    <source>
        <dbReference type="Proteomes" id="UP000198407"/>
    </source>
</evidence>
<dbReference type="OrthoDB" id="8821494at2"/>
<dbReference type="EMBL" id="FZOL01000027">
    <property type="protein sequence ID" value="SNT18286.1"/>
    <property type="molecule type" value="Genomic_DNA"/>
</dbReference>
<dbReference type="RefSeq" id="WP_042127193.1">
    <property type="nucleotide sequence ID" value="NZ_FZOL01000027.1"/>
</dbReference>
<organism evidence="1 2">
    <name type="scientific">Pseudomonas japonica</name>
    <dbReference type="NCBI Taxonomy" id="256466"/>
    <lineage>
        <taxon>Bacteria</taxon>
        <taxon>Pseudomonadati</taxon>
        <taxon>Pseudomonadota</taxon>
        <taxon>Gammaproteobacteria</taxon>
        <taxon>Pseudomonadales</taxon>
        <taxon>Pseudomonadaceae</taxon>
        <taxon>Pseudomonas</taxon>
    </lineage>
</organism>
<evidence type="ECO:0000313" key="1">
    <source>
        <dbReference type="EMBL" id="SNT18286.1"/>
    </source>
</evidence>
<gene>
    <name evidence="1" type="ORF">SAMN05444352_12744</name>
</gene>
<proteinExistence type="predicted"/>
<dbReference type="Proteomes" id="UP000198407">
    <property type="component" value="Unassembled WGS sequence"/>
</dbReference>
<accession>A0A239KIU7</accession>